<evidence type="ECO:0000313" key="2">
    <source>
        <dbReference type="EMBL" id="KPU78988.1"/>
    </source>
</evidence>
<name>A0A0N8P156_DROAN</name>
<sequence length="321" mass="37724">MKPVNFLNRCTRLLLGVIIMVTQVCGITRFYYDSWKGRFRISATLNIYSYLIIILLSSLWLAFGVNSLIRNQPAKDLFFSIIILLWWYMVVLDCRGIVRQMNKILHVQHKLSALARSPNVFRIRDLMFLIFAIQNAIRSLCLQRNVLSYLAHGFIIFQFTLHGIAVTYQLQVTINICLYVVLIASYNQLHRCTKRISKDVLRLRNSQVLEIGQVLTLVEQLKKSTKEVIRLRLKLHGITTKLMKIFEFHWLCLLIYGFLQFGIFDRVTQNIYYVIAMCTLYLTYNFTLLKVLTFESRTSRSFSHFHLTNYHHGFDATVSRD</sequence>
<accession>A0A0N8P156</accession>
<evidence type="ECO:0000313" key="3">
    <source>
        <dbReference type="Proteomes" id="UP000007801"/>
    </source>
</evidence>
<dbReference type="AlphaFoldDB" id="A0A0N8P156"/>
<keyword evidence="1" id="KW-1133">Transmembrane helix</keyword>
<dbReference type="InParanoid" id="A0A0N8P156"/>
<keyword evidence="1" id="KW-0812">Transmembrane</keyword>
<keyword evidence="1" id="KW-0472">Membrane</keyword>
<gene>
    <name evidence="2" type="primary">Dana\GF27266</name>
    <name evidence="2" type="ORF">GF27266</name>
</gene>
<organism evidence="2 3">
    <name type="scientific">Drosophila ananassae</name>
    <name type="common">Fruit fly</name>
    <dbReference type="NCBI Taxonomy" id="7217"/>
    <lineage>
        <taxon>Eukaryota</taxon>
        <taxon>Metazoa</taxon>
        <taxon>Ecdysozoa</taxon>
        <taxon>Arthropoda</taxon>
        <taxon>Hexapoda</taxon>
        <taxon>Insecta</taxon>
        <taxon>Pterygota</taxon>
        <taxon>Neoptera</taxon>
        <taxon>Endopterygota</taxon>
        <taxon>Diptera</taxon>
        <taxon>Brachycera</taxon>
        <taxon>Muscomorpha</taxon>
        <taxon>Ephydroidea</taxon>
        <taxon>Drosophilidae</taxon>
        <taxon>Drosophila</taxon>
        <taxon>Sophophora</taxon>
    </lineage>
</organism>
<dbReference type="Proteomes" id="UP000007801">
    <property type="component" value="Unassembled WGS sequence"/>
</dbReference>
<feature type="transmembrane region" description="Helical" evidence="1">
    <location>
        <begin position="77"/>
        <end position="98"/>
    </location>
</feature>
<feature type="transmembrane region" description="Helical" evidence="1">
    <location>
        <begin position="271"/>
        <end position="292"/>
    </location>
</feature>
<dbReference type="OrthoDB" id="8065495at2759"/>
<feature type="transmembrane region" description="Helical" evidence="1">
    <location>
        <begin position="12"/>
        <end position="32"/>
    </location>
</feature>
<feature type="transmembrane region" description="Helical" evidence="1">
    <location>
        <begin position="242"/>
        <end position="259"/>
    </location>
</feature>
<reference evidence="2 3" key="1">
    <citation type="journal article" date="2007" name="Nature">
        <title>Evolution of genes and genomes on the Drosophila phylogeny.</title>
        <authorList>
            <consortium name="Drosophila 12 Genomes Consortium"/>
            <person name="Clark A.G."/>
            <person name="Eisen M.B."/>
            <person name="Smith D.R."/>
            <person name="Bergman C.M."/>
            <person name="Oliver B."/>
            <person name="Markow T.A."/>
            <person name="Kaufman T.C."/>
            <person name="Kellis M."/>
            <person name="Gelbart W."/>
            <person name="Iyer V.N."/>
            <person name="Pollard D.A."/>
            <person name="Sackton T.B."/>
            <person name="Larracuente A.M."/>
            <person name="Singh N.D."/>
            <person name="Abad J.P."/>
            <person name="Abt D.N."/>
            <person name="Adryan B."/>
            <person name="Aguade M."/>
            <person name="Akashi H."/>
            <person name="Anderson W.W."/>
            <person name="Aquadro C.F."/>
            <person name="Ardell D.H."/>
            <person name="Arguello R."/>
            <person name="Artieri C.G."/>
            <person name="Barbash D.A."/>
            <person name="Barker D."/>
            <person name="Barsanti P."/>
            <person name="Batterham P."/>
            <person name="Batzoglou S."/>
            <person name="Begun D."/>
            <person name="Bhutkar A."/>
            <person name="Blanco E."/>
            <person name="Bosak S.A."/>
            <person name="Bradley R.K."/>
            <person name="Brand A.D."/>
            <person name="Brent M.R."/>
            <person name="Brooks A.N."/>
            <person name="Brown R.H."/>
            <person name="Butlin R.K."/>
            <person name="Caggese C."/>
            <person name="Calvi B.R."/>
            <person name="Bernardo de Carvalho A."/>
            <person name="Caspi A."/>
            <person name="Castrezana S."/>
            <person name="Celniker S.E."/>
            <person name="Chang J.L."/>
            <person name="Chapple C."/>
            <person name="Chatterji S."/>
            <person name="Chinwalla A."/>
            <person name="Civetta A."/>
            <person name="Clifton S.W."/>
            <person name="Comeron J.M."/>
            <person name="Costello J.C."/>
            <person name="Coyne J.A."/>
            <person name="Daub J."/>
            <person name="David R.G."/>
            <person name="Delcher A.L."/>
            <person name="Delehaunty K."/>
            <person name="Do C.B."/>
            <person name="Ebling H."/>
            <person name="Edwards K."/>
            <person name="Eickbush T."/>
            <person name="Evans J.D."/>
            <person name="Filipski A."/>
            <person name="Findeiss S."/>
            <person name="Freyhult E."/>
            <person name="Fulton L."/>
            <person name="Fulton R."/>
            <person name="Garcia A.C."/>
            <person name="Gardiner A."/>
            <person name="Garfield D.A."/>
            <person name="Garvin B.E."/>
            <person name="Gibson G."/>
            <person name="Gilbert D."/>
            <person name="Gnerre S."/>
            <person name="Godfrey J."/>
            <person name="Good R."/>
            <person name="Gotea V."/>
            <person name="Gravely B."/>
            <person name="Greenberg A.J."/>
            <person name="Griffiths-Jones S."/>
            <person name="Gross S."/>
            <person name="Guigo R."/>
            <person name="Gustafson E.A."/>
            <person name="Haerty W."/>
            <person name="Hahn M.W."/>
            <person name="Halligan D.L."/>
            <person name="Halpern A.L."/>
            <person name="Halter G.M."/>
            <person name="Han M.V."/>
            <person name="Heger A."/>
            <person name="Hillier L."/>
            <person name="Hinrichs A.S."/>
            <person name="Holmes I."/>
            <person name="Hoskins R.A."/>
            <person name="Hubisz M.J."/>
            <person name="Hultmark D."/>
            <person name="Huntley M.A."/>
            <person name="Jaffe D.B."/>
            <person name="Jagadeeshan S."/>
            <person name="Jeck W.R."/>
            <person name="Johnson J."/>
            <person name="Jones C.D."/>
            <person name="Jordan W.C."/>
            <person name="Karpen G.H."/>
            <person name="Kataoka E."/>
            <person name="Keightley P.D."/>
            <person name="Kheradpour P."/>
            <person name="Kirkness E.F."/>
            <person name="Koerich L.B."/>
            <person name="Kristiansen K."/>
            <person name="Kudrna D."/>
            <person name="Kulathinal R.J."/>
            <person name="Kumar S."/>
            <person name="Kwok R."/>
            <person name="Lander E."/>
            <person name="Langley C.H."/>
            <person name="Lapoint R."/>
            <person name="Lazzaro B.P."/>
            <person name="Lee S.J."/>
            <person name="Levesque L."/>
            <person name="Li R."/>
            <person name="Lin C.F."/>
            <person name="Lin M.F."/>
            <person name="Lindblad-Toh K."/>
            <person name="Llopart A."/>
            <person name="Long M."/>
            <person name="Low L."/>
            <person name="Lozovsky E."/>
            <person name="Lu J."/>
            <person name="Luo M."/>
            <person name="Machado C.A."/>
            <person name="Makalowski W."/>
            <person name="Marzo M."/>
            <person name="Matsuda M."/>
            <person name="Matzkin L."/>
            <person name="McAllister B."/>
            <person name="McBride C.S."/>
            <person name="McKernan B."/>
            <person name="McKernan K."/>
            <person name="Mendez-Lago M."/>
            <person name="Minx P."/>
            <person name="Mollenhauer M.U."/>
            <person name="Montooth K."/>
            <person name="Mount S.M."/>
            <person name="Mu X."/>
            <person name="Myers E."/>
            <person name="Negre B."/>
            <person name="Newfeld S."/>
            <person name="Nielsen R."/>
            <person name="Noor M.A."/>
            <person name="O'Grady P."/>
            <person name="Pachter L."/>
            <person name="Papaceit M."/>
            <person name="Parisi M.J."/>
            <person name="Parisi M."/>
            <person name="Parts L."/>
            <person name="Pedersen J.S."/>
            <person name="Pesole G."/>
            <person name="Phillippy A.M."/>
            <person name="Ponting C.P."/>
            <person name="Pop M."/>
            <person name="Porcelli D."/>
            <person name="Powell J.R."/>
            <person name="Prohaska S."/>
            <person name="Pruitt K."/>
            <person name="Puig M."/>
            <person name="Quesneville H."/>
            <person name="Ram K.R."/>
            <person name="Rand D."/>
            <person name="Rasmussen M.D."/>
            <person name="Reed L.K."/>
            <person name="Reenan R."/>
            <person name="Reily A."/>
            <person name="Remington K.A."/>
            <person name="Rieger T.T."/>
            <person name="Ritchie M.G."/>
            <person name="Robin C."/>
            <person name="Rogers Y.H."/>
            <person name="Rohde C."/>
            <person name="Rozas J."/>
            <person name="Rubenfield M.J."/>
            <person name="Ruiz A."/>
            <person name="Russo S."/>
            <person name="Salzberg S.L."/>
            <person name="Sanchez-Gracia A."/>
            <person name="Saranga D.J."/>
            <person name="Sato H."/>
            <person name="Schaeffer S.W."/>
            <person name="Schatz M.C."/>
            <person name="Schlenke T."/>
            <person name="Schwartz R."/>
            <person name="Segarra C."/>
            <person name="Singh R.S."/>
            <person name="Sirot L."/>
            <person name="Sirota M."/>
            <person name="Sisneros N.B."/>
            <person name="Smith C.D."/>
            <person name="Smith T.F."/>
            <person name="Spieth J."/>
            <person name="Stage D.E."/>
            <person name="Stark A."/>
            <person name="Stephan W."/>
            <person name="Strausberg R.L."/>
            <person name="Strempel S."/>
            <person name="Sturgill D."/>
            <person name="Sutton G."/>
            <person name="Sutton G.G."/>
            <person name="Tao W."/>
            <person name="Teichmann S."/>
            <person name="Tobari Y.N."/>
            <person name="Tomimura Y."/>
            <person name="Tsolas J.M."/>
            <person name="Valente V.L."/>
            <person name="Venter E."/>
            <person name="Venter J.C."/>
            <person name="Vicario S."/>
            <person name="Vieira F.G."/>
            <person name="Vilella A.J."/>
            <person name="Villasante A."/>
            <person name="Walenz B."/>
            <person name="Wang J."/>
            <person name="Wasserman M."/>
            <person name="Watts T."/>
            <person name="Wilson D."/>
            <person name="Wilson R.K."/>
            <person name="Wing R.A."/>
            <person name="Wolfner M.F."/>
            <person name="Wong A."/>
            <person name="Wong G.K."/>
            <person name="Wu C.I."/>
            <person name="Wu G."/>
            <person name="Yamamoto D."/>
            <person name="Yang H.P."/>
            <person name="Yang S.P."/>
            <person name="Yorke J.A."/>
            <person name="Yoshida K."/>
            <person name="Zdobnov E."/>
            <person name="Zhang P."/>
            <person name="Zhang Y."/>
            <person name="Zimin A.V."/>
            <person name="Baldwin J."/>
            <person name="Abdouelleil A."/>
            <person name="Abdulkadir J."/>
            <person name="Abebe A."/>
            <person name="Abera B."/>
            <person name="Abreu J."/>
            <person name="Acer S.C."/>
            <person name="Aftuck L."/>
            <person name="Alexander A."/>
            <person name="An P."/>
            <person name="Anderson E."/>
            <person name="Anderson S."/>
            <person name="Arachi H."/>
            <person name="Azer M."/>
            <person name="Bachantsang P."/>
            <person name="Barry A."/>
            <person name="Bayul T."/>
            <person name="Berlin A."/>
            <person name="Bessette D."/>
            <person name="Bloom T."/>
            <person name="Blye J."/>
            <person name="Boguslavskiy L."/>
            <person name="Bonnet C."/>
            <person name="Boukhgalter B."/>
            <person name="Bourzgui I."/>
            <person name="Brown A."/>
            <person name="Cahill P."/>
            <person name="Channer S."/>
            <person name="Cheshatsang Y."/>
            <person name="Chuda L."/>
            <person name="Citroen M."/>
            <person name="Collymore A."/>
            <person name="Cooke P."/>
            <person name="Costello M."/>
            <person name="D'Aco K."/>
            <person name="Daza R."/>
            <person name="De Haan G."/>
            <person name="DeGray S."/>
            <person name="DeMaso C."/>
            <person name="Dhargay N."/>
            <person name="Dooley K."/>
            <person name="Dooley E."/>
            <person name="Doricent M."/>
            <person name="Dorje P."/>
            <person name="Dorjee K."/>
            <person name="Dupes A."/>
            <person name="Elong R."/>
            <person name="Falk J."/>
            <person name="Farina A."/>
            <person name="Faro S."/>
            <person name="Ferguson D."/>
            <person name="Fisher S."/>
            <person name="Foley C.D."/>
            <person name="Franke A."/>
            <person name="Friedrich D."/>
            <person name="Gadbois L."/>
            <person name="Gearin G."/>
            <person name="Gearin C.R."/>
            <person name="Giannoukos G."/>
            <person name="Goode T."/>
            <person name="Graham J."/>
            <person name="Grandbois E."/>
            <person name="Grewal S."/>
            <person name="Gyaltsen K."/>
            <person name="Hafez N."/>
            <person name="Hagos B."/>
            <person name="Hall J."/>
            <person name="Henson C."/>
            <person name="Hollinger A."/>
            <person name="Honan T."/>
            <person name="Huard M.D."/>
            <person name="Hughes L."/>
            <person name="Hurhula B."/>
            <person name="Husby M.E."/>
            <person name="Kamat A."/>
            <person name="Kanga B."/>
            <person name="Kashin S."/>
            <person name="Khazanovich D."/>
            <person name="Kisner P."/>
            <person name="Lance K."/>
            <person name="Lara M."/>
            <person name="Lee W."/>
            <person name="Lennon N."/>
            <person name="Letendre F."/>
            <person name="LeVine R."/>
            <person name="Lipovsky A."/>
            <person name="Liu X."/>
            <person name="Liu J."/>
            <person name="Liu S."/>
            <person name="Lokyitsang T."/>
            <person name="Lokyitsang Y."/>
            <person name="Lubonja R."/>
            <person name="Lui A."/>
            <person name="MacDonald P."/>
            <person name="Magnisalis V."/>
            <person name="Maru K."/>
            <person name="Matthews C."/>
            <person name="McCusker W."/>
            <person name="McDonough S."/>
            <person name="Mehta T."/>
            <person name="Meldrim J."/>
            <person name="Meneus L."/>
            <person name="Mihai O."/>
            <person name="Mihalev A."/>
            <person name="Mihova T."/>
            <person name="Mittelman R."/>
            <person name="Mlenga V."/>
            <person name="Montmayeur A."/>
            <person name="Mulrain L."/>
            <person name="Navidi A."/>
            <person name="Naylor J."/>
            <person name="Negash T."/>
            <person name="Nguyen T."/>
            <person name="Nguyen N."/>
            <person name="Nicol R."/>
            <person name="Norbu C."/>
            <person name="Norbu N."/>
            <person name="Novod N."/>
            <person name="O'Neill B."/>
            <person name="Osman S."/>
            <person name="Markiewicz E."/>
            <person name="Oyono O.L."/>
            <person name="Patti C."/>
            <person name="Phunkhang P."/>
            <person name="Pierre F."/>
            <person name="Priest M."/>
            <person name="Raghuraman S."/>
            <person name="Rege F."/>
            <person name="Reyes R."/>
            <person name="Rise C."/>
            <person name="Rogov P."/>
            <person name="Ross K."/>
            <person name="Ryan E."/>
            <person name="Settipalli S."/>
            <person name="Shea T."/>
            <person name="Sherpa N."/>
            <person name="Shi L."/>
            <person name="Shih D."/>
            <person name="Sparrow T."/>
            <person name="Spaulding J."/>
            <person name="Stalker J."/>
            <person name="Stange-Thomann N."/>
            <person name="Stavropoulos S."/>
            <person name="Stone C."/>
            <person name="Strader C."/>
            <person name="Tesfaye S."/>
            <person name="Thomson T."/>
            <person name="Thoulutsang Y."/>
            <person name="Thoulutsang D."/>
            <person name="Topham K."/>
            <person name="Topping I."/>
            <person name="Tsamla T."/>
            <person name="Vassiliev H."/>
            <person name="Vo A."/>
            <person name="Wangchuk T."/>
            <person name="Wangdi T."/>
            <person name="Weiand M."/>
            <person name="Wilkinson J."/>
            <person name="Wilson A."/>
            <person name="Yadav S."/>
            <person name="Young G."/>
            <person name="Yu Q."/>
            <person name="Zembek L."/>
            <person name="Zhong D."/>
            <person name="Zimmer A."/>
            <person name="Zwirko Z."/>
            <person name="Jaffe D.B."/>
            <person name="Alvarez P."/>
            <person name="Brockman W."/>
            <person name="Butler J."/>
            <person name="Chin C."/>
            <person name="Gnerre S."/>
            <person name="Grabherr M."/>
            <person name="Kleber M."/>
            <person name="Mauceli E."/>
            <person name="MacCallum I."/>
        </authorList>
    </citation>
    <scope>NUCLEOTIDE SEQUENCE [LARGE SCALE GENOMIC DNA]</scope>
    <source>
        <strain evidence="3">Tucson 14024-0371.13</strain>
    </source>
</reference>
<protein>
    <recommendedName>
        <fullName evidence="4">Gustatory receptor</fullName>
    </recommendedName>
</protein>
<dbReference type="GeneID" id="26514675"/>
<dbReference type="KEGG" id="dan:26514675"/>
<dbReference type="CTD" id="117342"/>
<evidence type="ECO:0008006" key="4">
    <source>
        <dbReference type="Google" id="ProtNLM"/>
    </source>
</evidence>
<keyword evidence="3" id="KW-1185">Reference proteome</keyword>
<feature type="transmembrane region" description="Helical" evidence="1">
    <location>
        <begin position="44"/>
        <end position="65"/>
    </location>
</feature>
<proteinExistence type="predicted"/>
<evidence type="ECO:0000256" key="1">
    <source>
        <dbReference type="SAM" id="Phobius"/>
    </source>
</evidence>
<dbReference type="EMBL" id="CH902618">
    <property type="protein sequence ID" value="KPU78988.1"/>
    <property type="molecule type" value="Genomic_DNA"/>
</dbReference>
<feature type="transmembrane region" description="Helical" evidence="1">
    <location>
        <begin position="172"/>
        <end position="189"/>
    </location>
</feature>